<dbReference type="Proteomes" id="UP000479293">
    <property type="component" value="Unassembled WGS sequence"/>
</dbReference>
<gene>
    <name evidence="3" type="ORF">GBK04_22235</name>
</gene>
<dbReference type="AlphaFoldDB" id="A0A7C9FRC9"/>
<organism evidence="3 4">
    <name type="scientific">Salmonirosea aquatica</name>
    <dbReference type="NCBI Taxonomy" id="2654236"/>
    <lineage>
        <taxon>Bacteria</taxon>
        <taxon>Pseudomonadati</taxon>
        <taxon>Bacteroidota</taxon>
        <taxon>Cytophagia</taxon>
        <taxon>Cytophagales</taxon>
        <taxon>Spirosomataceae</taxon>
        <taxon>Salmonirosea</taxon>
    </lineage>
</organism>
<protein>
    <submittedName>
        <fullName evidence="3">DUF4974 domain-containing protein</fullName>
    </submittedName>
</protein>
<accession>A0A7C9FRC9</accession>
<dbReference type="PIRSF" id="PIRSF018266">
    <property type="entry name" value="FecR"/>
    <property type="match status" value="1"/>
</dbReference>
<evidence type="ECO:0000259" key="1">
    <source>
        <dbReference type="Pfam" id="PF04773"/>
    </source>
</evidence>
<dbReference type="RefSeq" id="WP_152763504.1">
    <property type="nucleotide sequence ID" value="NZ_WHLY01000002.1"/>
</dbReference>
<evidence type="ECO:0000259" key="2">
    <source>
        <dbReference type="Pfam" id="PF16344"/>
    </source>
</evidence>
<proteinExistence type="predicted"/>
<dbReference type="PANTHER" id="PTHR30273:SF2">
    <property type="entry name" value="PROTEIN FECR"/>
    <property type="match status" value="1"/>
</dbReference>
<keyword evidence="4" id="KW-1185">Reference proteome</keyword>
<dbReference type="GO" id="GO:0016989">
    <property type="term" value="F:sigma factor antagonist activity"/>
    <property type="evidence" value="ECO:0007669"/>
    <property type="project" value="TreeGrafter"/>
</dbReference>
<dbReference type="Gene3D" id="3.55.50.30">
    <property type="match status" value="1"/>
</dbReference>
<evidence type="ECO:0000313" key="3">
    <source>
        <dbReference type="EMBL" id="MPR35989.1"/>
    </source>
</evidence>
<dbReference type="Gene3D" id="2.60.120.1440">
    <property type="match status" value="1"/>
</dbReference>
<comment type="caution">
    <text evidence="3">The sequence shown here is derived from an EMBL/GenBank/DDBJ whole genome shotgun (WGS) entry which is preliminary data.</text>
</comment>
<reference evidence="3 4" key="1">
    <citation type="submission" date="2019-10" db="EMBL/GenBank/DDBJ databases">
        <title>Draft Genome Sequence of Cytophagaceae sp. SJW1-29.</title>
        <authorList>
            <person name="Choi A."/>
        </authorList>
    </citation>
    <scope>NUCLEOTIDE SEQUENCE [LARGE SCALE GENOMIC DNA]</scope>
    <source>
        <strain evidence="3 4">SJW1-29</strain>
    </source>
</reference>
<sequence>MGHFPQRFSTVEDFLENAAFRRWVKERRAEDRAYWQEWLALNPEKRDLYENAVALYLAIQDSPVEQPDRQSTDTDHPVYTIGSARASVVNWNWMKWTAAAAILVGLLWWQLDTPLLKKIAGKEIAGADSVTINEWRTVANDTDGPEVTLLPENSSVLLSPGSQIRFRNSENSPLREVYLKGEGFFEVSKNPDKPFMVYTTNLTTKVLGTSFQVRSFDDEATSFVKVKTGKVTVFPTKSPKNQSFLNVNEQLTINTKSEKVEKQKQAVASETLTDIISNPFKFEFSPVPYVFDQLESTYHMPIRYDRNLLQNCTFTGQLDDVPFLEKIRLICLTIDSTFEIVDNQVVIQSRGCNLLPTP</sequence>
<dbReference type="PANTHER" id="PTHR30273">
    <property type="entry name" value="PERIPLASMIC SIGNAL SENSOR AND SIGMA FACTOR ACTIVATOR FECR-RELATED"/>
    <property type="match status" value="1"/>
</dbReference>
<dbReference type="InterPro" id="IPR032508">
    <property type="entry name" value="FecR_C"/>
</dbReference>
<dbReference type="EMBL" id="WHLY01000002">
    <property type="protein sequence ID" value="MPR35989.1"/>
    <property type="molecule type" value="Genomic_DNA"/>
</dbReference>
<dbReference type="Pfam" id="PF16344">
    <property type="entry name" value="FecR_C"/>
    <property type="match status" value="1"/>
</dbReference>
<dbReference type="Pfam" id="PF04773">
    <property type="entry name" value="FecR"/>
    <property type="match status" value="1"/>
</dbReference>
<dbReference type="InterPro" id="IPR012373">
    <property type="entry name" value="Ferrdict_sens_TM"/>
</dbReference>
<dbReference type="InterPro" id="IPR006860">
    <property type="entry name" value="FecR"/>
</dbReference>
<feature type="domain" description="FecR protein" evidence="1">
    <location>
        <begin position="149"/>
        <end position="231"/>
    </location>
</feature>
<name>A0A7C9FRC9_9BACT</name>
<feature type="domain" description="Protein FecR C-terminal" evidence="2">
    <location>
        <begin position="280"/>
        <end position="347"/>
    </location>
</feature>
<evidence type="ECO:0000313" key="4">
    <source>
        <dbReference type="Proteomes" id="UP000479293"/>
    </source>
</evidence>